<sequence length="166" mass="16506">VLAALVPLLESRVLHVSSRGMVVPAAPGFQIIATVTSAPASGAGGGHGAYGMSNMVKELLGGLWRTVRVDAPTDSEQMTMLATAYPSLLPLLPAAVATLCLIQAAGGHDSGSSSAAARDAGEEAAAAAAAGPGTPGFQLTAAGAVSNQPQAGQRRRRASWHALAEA</sequence>
<dbReference type="AlphaFoldDB" id="A0AAD3DGF7"/>
<feature type="non-terminal residue" evidence="4">
    <location>
        <position position="1"/>
    </location>
</feature>
<dbReference type="GO" id="GO:0005524">
    <property type="term" value="F:ATP binding"/>
    <property type="evidence" value="ECO:0007669"/>
    <property type="project" value="UniProtKB-KW"/>
</dbReference>
<dbReference type="GO" id="GO:0030687">
    <property type="term" value="C:preribosome, large subunit precursor"/>
    <property type="evidence" value="ECO:0007669"/>
    <property type="project" value="TreeGrafter"/>
</dbReference>
<dbReference type="PANTHER" id="PTHR48103:SF2">
    <property type="entry name" value="MIDASIN"/>
    <property type="match status" value="1"/>
</dbReference>
<name>A0AAD3DGF7_9CHLO</name>
<feature type="region of interest" description="Disordered" evidence="3">
    <location>
        <begin position="137"/>
        <end position="166"/>
    </location>
</feature>
<evidence type="ECO:0000256" key="3">
    <source>
        <dbReference type="SAM" id="MobiDB-lite"/>
    </source>
</evidence>
<protein>
    <submittedName>
        <fullName evidence="4">Uncharacterized protein</fullName>
    </submittedName>
</protein>
<keyword evidence="2" id="KW-0067">ATP-binding</keyword>
<dbReference type="Proteomes" id="UP001054857">
    <property type="component" value="Unassembled WGS sequence"/>
</dbReference>
<accession>A0AAD3DGF7</accession>
<dbReference type="GO" id="GO:0000055">
    <property type="term" value="P:ribosomal large subunit export from nucleus"/>
    <property type="evidence" value="ECO:0007669"/>
    <property type="project" value="TreeGrafter"/>
</dbReference>
<evidence type="ECO:0000256" key="2">
    <source>
        <dbReference type="ARBA" id="ARBA00022840"/>
    </source>
</evidence>
<dbReference type="GO" id="GO:0005634">
    <property type="term" value="C:nucleus"/>
    <property type="evidence" value="ECO:0007669"/>
    <property type="project" value="TreeGrafter"/>
</dbReference>
<proteinExistence type="predicted"/>
<organism evidence="4 5">
    <name type="scientific">Astrephomene gubernaculifera</name>
    <dbReference type="NCBI Taxonomy" id="47775"/>
    <lineage>
        <taxon>Eukaryota</taxon>
        <taxon>Viridiplantae</taxon>
        <taxon>Chlorophyta</taxon>
        <taxon>core chlorophytes</taxon>
        <taxon>Chlorophyceae</taxon>
        <taxon>CS clade</taxon>
        <taxon>Chlamydomonadales</taxon>
        <taxon>Astrephomenaceae</taxon>
        <taxon>Astrephomene</taxon>
    </lineage>
</organism>
<keyword evidence="1" id="KW-0547">Nucleotide-binding</keyword>
<keyword evidence="5" id="KW-1185">Reference proteome</keyword>
<evidence type="ECO:0000313" key="4">
    <source>
        <dbReference type="EMBL" id="GFR41369.1"/>
    </source>
</evidence>
<dbReference type="PANTHER" id="PTHR48103">
    <property type="entry name" value="MIDASIN-RELATED"/>
    <property type="match status" value="1"/>
</dbReference>
<feature type="non-terminal residue" evidence="4">
    <location>
        <position position="166"/>
    </location>
</feature>
<dbReference type="EMBL" id="BMAR01000001">
    <property type="protein sequence ID" value="GFR41369.1"/>
    <property type="molecule type" value="Genomic_DNA"/>
</dbReference>
<gene>
    <name evidence="4" type="ORF">Agub_g2052</name>
</gene>
<dbReference type="GO" id="GO:0000027">
    <property type="term" value="P:ribosomal large subunit assembly"/>
    <property type="evidence" value="ECO:0007669"/>
    <property type="project" value="TreeGrafter"/>
</dbReference>
<evidence type="ECO:0000313" key="5">
    <source>
        <dbReference type="Proteomes" id="UP001054857"/>
    </source>
</evidence>
<reference evidence="4 5" key="1">
    <citation type="journal article" date="2021" name="Sci. Rep.">
        <title>Genome sequencing of the multicellular alga Astrephomene provides insights into convergent evolution of germ-soma differentiation.</title>
        <authorList>
            <person name="Yamashita S."/>
            <person name="Yamamoto K."/>
            <person name="Matsuzaki R."/>
            <person name="Suzuki S."/>
            <person name="Yamaguchi H."/>
            <person name="Hirooka S."/>
            <person name="Minakuchi Y."/>
            <person name="Miyagishima S."/>
            <person name="Kawachi M."/>
            <person name="Toyoda A."/>
            <person name="Nozaki H."/>
        </authorList>
    </citation>
    <scope>NUCLEOTIDE SEQUENCE [LARGE SCALE GENOMIC DNA]</scope>
    <source>
        <strain evidence="4 5">NIES-4017</strain>
    </source>
</reference>
<evidence type="ECO:0000256" key="1">
    <source>
        <dbReference type="ARBA" id="ARBA00022741"/>
    </source>
</evidence>
<comment type="caution">
    <text evidence="4">The sequence shown here is derived from an EMBL/GenBank/DDBJ whole genome shotgun (WGS) entry which is preliminary data.</text>
</comment>